<keyword evidence="1" id="KW-0175">Coiled coil</keyword>
<feature type="non-terminal residue" evidence="2">
    <location>
        <position position="104"/>
    </location>
</feature>
<dbReference type="AlphaFoldDB" id="A0A1B6GZ73"/>
<dbReference type="EMBL" id="GECZ01002061">
    <property type="protein sequence ID" value="JAS67708.1"/>
    <property type="molecule type" value="Transcribed_RNA"/>
</dbReference>
<feature type="non-terminal residue" evidence="2">
    <location>
        <position position="1"/>
    </location>
</feature>
<organism evidence="2">
    <name type="scientific">Cuerna arida</name>
    <dbReference type="NCBI Taxonomy" id="1464854"/>
    <lineage>
        <taxon>Eukaryota</taxon>
        <taxon>Metazoa</taxon>
        <taxon>Ecdysozoa</taxon>
        <taxon>Arthropoda</taxon>
        <taxon>Hexapoda</taxon>
        <taxon>Insecta</taxon>
        <taxon>Pterygota</taxon>
        <taxon>Neoptera</taxon>
        <taxon>Paraneoptera</taxon>
        <taxon>Hemiptera</taxon>
        <taxon>Auchenorrhyncha</taxon>
        <taxon>Membracoidea</taxon>
        <taxon>Cicadellidae</taxon>
        <taxon>Cicadellinae</taxon>
        <taxon>Proconiini</taxon>
        <taxon>Cuerna</taxon>
    </lineage>
</organism>
<evidence type="ECO:0000256" key="1">
    <source>
        <dbReference type="SAM" id="Coils"/>
    </source>
</evidence>
<feature type="coiled-coil region" evidence="1">
    <location>
        <begin position="14"/>
        <end position="48"/>
    </location>
</feature>
<sequence>KRFKQIQHNECNSCVGYKKENEVLKQEVGKLKEDLKNAKKERNDARDLNRVVTDLKRVVEDLRGLKAESCKAVNIFKIEDSLTEEAIISDDEPIIGSRHAVKTE</sequence>
<gene>
    <name evidence="2" type="ORF">g.48266</name>
</gene>
<reference evidence="2" key="1">
    <citation type="submission" date="2015-11" db="EMBL/GenBank/DDBJ databases">
        <title>De novo transcriptome assembly of four potential Pierce s Disease insect vectors from Arizona vineyards.</title>
        <authorList>
            <person name="Tassone E.E."/>
        </authorList>
    </citation>
    <scope>NUCLEOTIDE SEQUENCE</scope>
</reference>
<protein>
    <submittedName>
        <fullName evidence="2">Uncharacterized protein</fullName>
    </submittedName>
</protein>
<evidence type="ECO:0000313" key="2">
    <source>
        <dbReference type="EMBL" id="JAS67708.1"/>
    </source>
</evidence>
<proteinExistence type="predicted"/>
<accession>A0A1B6GZ73</accession>
<name>A0A1B6GZ73_9HEMI</name>